<dbReference type="OrthoDB" id="3819888at2759"/>
<dbReference type="PANTHER" id="PTHR43618">
    <property type="entry name" value="7-ALPHA-HYDROXYSTEROID DEHYDROGENASE"/>
    <property type="match status" value="1"/>
</dbReference>
<dbReference type="InterPro" id="IPR036291">
    <property type="entry name" value="NAD(P)-bd_dom_sf"/>
</dbReference>
<dbReference type="AlphaFoldDB" id="A0A4S8LBG9"/>
<dbReference type="GO" id="GO:0016491">
    <property type="term" value="F:oxidoreductase activity"/>
    <property type="evidence" value="ECO:0007669"/>
    <property type="project" value="UniProtKB-KW"/>
</dbReference>
<keyword evidence="6" id="KW-1185">Reference proteome</keyword>
<evidence type="ECO:0000313" key="6">
    <source>
        <dbReference type="Proteomes" id="UP000297245"/>
    </source>
</evidence>
<proteinExistence type="inferred from homology"/>
<dbReference type="PANTHER" id="PTHR43618:SF4">
    <property type="entry name" value="SHORT CHAIN DEHYDROGENASE_REDUCTASE FAMILY (AFU_ORTHOLOGUE AFUA_7G04540)"/>
    <property type="match status" value="1"/>
</dbReference>
<name>A0A4S8LBG9_DENBC</name>
<dbReference type="InterPro" id="IPR052178">
    <property type="entry name" value="Sec_Metab_Biosynth_SDR"/>
</dbReference>
<evidence type="ECO:0000256" key="4">
    <source>
        <dbReference type="RuleBase" id="RU000363"/>
    </source>
</evidence>
<dbReference type="PRINTS" id="PR00081">
    <property type="entry name" value="GDHRDH"/>
</dbReference>
<dbReference type="Gene3D" id="3.40.50.720">
    <property type="entry name" value="NAD(P)-binding Rossmann-like Domain"/>
    <property type="match status" value="1"/>
</dbReference>
<protein>
    <submittedName>
        <fullName evidence="5">NAD(P)-binding protein</fullName>
    </submittedName>
</protein>
<accession>A0A4S8LBG9</accession>
<dbReference type="Proteomes" id="UP000297245">
    <property type="component" value="Unassembled WGS sequence"/>
</dbReference>
<dbReference type="PRINTS" id="PR00080">
    <property type="entry name" value="SDRFAMILY"/>
</dbReference>
<comment type="similarity">
    <text evidence="1 4">Belongs to the short-chain dehydrogenases/reductases (SDR) family.</text>
</comment>
<evidence type="ECO:0000313" key="5">
    <source>
        <dbReference type="EMBL" id="THU86129.1"/>
    </source>
</evidence>
<gene>
    <name evidence="5" type="ORF">K435DRAFT_731800</name>
</gene>
<dbReference type="Pfam" id="PF00106">
    <property type="entry name" value="adh_short"/>
    <property type="match status" value="1"/>
</dbReference>
<reference evidence="5 6" key="1">
    <citation type="journal article" date="2019" name="Nat. Ecol. Evol.">
        <title>Megaphylogeny resolves global patterns of mushroom evolution.</title>
        <authorList>
            <person name="Varga T."/>
            <person name="Krizsan K."/>
            <person name="Foldi C."/>
            <person name="Dima B."/>
            <person name="Sanchez-Garcia M."/>
            <person name="Sanchez-Ramirez S."/>
            <person name="Szollosi G.J."/>
            <person name="Szarkandi J.G."/>
            <person name="Papp V."/>
            <person name="Albert L."/>
            <person name="Andreopoulos W."/>
            <person name="Angelini C."/>
            <person name="Antonin V."/>
            <person name="Barry K.W."/>
            <person name="Bougher N.L."/>
            <person name="Buchanan P."/>
            <person name="Buyck B."/>
            <person name="Bense V."/>
            <person name="Catcheside P."/>
            <person name="Chovatia M."/>
            <person name="Cooper J."/>
            <person name="Damon W."/>
            <person name="Desjardin D."/>
            <person name="Finy P."/>
            <person name="Geml J."/>
            <person name="Haridas S."/>
            <person name="Hughes K."/>
            <person name="Justo A."/>
            <person name="Karasinski D."/>
            <person name="Kautmanova I."/>
            <person name="Kiss B."/>
            <person name="Kocsube S."/>
            <person name="Kotiranta H."/>
            <person name="LaButti K.M."/>
            <person name="Lechner B.E."/>
            <person name="Liimatainen K."/>
            <person name="Lipzen A."/>
            <person name="Lukacs Z."/>
            <person name="Mihaltcheva S."/>
            <person name="Morgado L.N."/>
            <person name="Niskanen T."/>
            <person name="Noordeloos M.E."/>
            <person name="Ohm R.A."/>
            <person name="Ortiz-Santana B."/>
            <person name="Ovrebo C."/>
            <person name="Racz N."/>
            <person name="Riley R."/>
            <person name="Savchenko A."/>
            <person name="Shiryaev A."/>
            <person name="Soop K."/>
            <person name="Spirin V."/>
            <person name="Szebenyi C."/>
            <person name="Tomsovsky M."/>
            <person name="Tulloss R.E."/>
            <person name="Uehling J."/>
            <person name="Grigoriev I.V."/>
            <person name="Vagvolgyi C."/>
            <person name="Papp T."/>
            <person name="Martin F.M."/>
            <person name="Miettinen O."/>
            <person name="Hibbett D.S."/>
            <person name="Nagy L.G."/>
        </authorList>
    </citation>
    <scope>NUCLEOTIDE SEQUENCE [LARGE SCALE GENOMIC DNA]</scope>
    <source>
        <strain evidence="5 6">CBS 962.96</strain>
    </source>
</reference>
<dbReference type="EMBL" id="ML179511">
    <property type="protein sequence ID" value="THU86129.1"/>
    <property type="molecule type" value="Genomic_DNA"/>
</dbReference>
<keyword evidence="2" id="KW-0521">NADP</keyword>
<dbReference type="SUPFAM" id="SSF51735">
    <property type="entry name" value="NAD(P)-binding Rossmann-fold domains"/>
    <property type="match status" value="1"/>
</dbReference>
<dbReference type="InterPro" id="IPR002347">
    <property type="entry name" value="SDR_fam"/>
</dbReference>
<evidence type="ECO:0000256" key="3">
    <source>
        <dbReference type="ARBA" id="ARBA00023002"/>
    </source>
</evidence>
<organism evidence="5 6">
    <name type="scientific">Dendrothele bispora (strain CBS 962.96)</name>
    <dbReference type="NCBI Taxonomy" id="1314807"/>
    <lineage>
        <taxon>Eukaryota</taxon>
        <taxon>Fungi</taxon>
        <taxon>Dikarya</taxon>
        <taxon>Basidiomycota</taxon>
        <taxon>Agaricomycotina</taxon>
        <taxon>Agaricomycetes</taxon>
        <taxon>Agaricomycetidae</taxon>
        <taxon>Agaricales</taxon>
        <taxon>Agaricales incertae sedis</taxon>
        <taxon>Dendrothele</taxon>
    </lineage>
</organism>
<sequence>MMPKPEHGHRLDLTGKVVLITGGGTGVGLIIAKSFVEHGARVYITWRREEVLKKVMADVNGSKSSPDEGGEIVPLQMDVTSKESIRNAVQFVNKTDAYGKLNVLVNNAGIANGTTTSTFFPFISDKSDPEHTNLGNSLFERSTFESWEEVLRTNTVAPFFVTMGFLELLEKGAKSVGHPDQSGNGRETSSVINISSAGASFKLSMNSFAYPTSSKAGINHLSQSMAIEFAVNKIPVRVNCIEPEVFPSELMGTRDELEKITKETLPGGFRPAPAQRPGRDEELGMAAVFLASSAGGFTNGTVMRVDGGLALVNP</sequence>
<dbReference type="CDD" id="cd05233">
    <property type="entry name" value="SDR_c"/>
    <property type="match status" value="1"/>
</dbReference>
<keyword evidence="3" id="KW-0560">Oxidoreductase</keyword>
<evidence type="ECO:0000256" key="1">
    <source>
        <dbReference type="ARBA" id="ARBA00006484"/>
    </source>
</evidence>
<evidence type="ECO:0000256" key="2">
    <source>
        <dbReference type="ARBA" id="ARBA00022857"/>
    </source>
</evidence>